<name>A0A382MJ86_9ZZZZ</name>
<feature type="non-terminal residue" evidence="1">
    <location>
        <position position="70"/>
    </location>
</feature>
<sequence>MNILIVEGNTQEENLKLQKLSNQPQSFNFRNNILKYYPDAVIDIVTPSTKNEASKFIPELNKYDGIIWGG</sequence>
<proteinExistence type="predicted"/>
<gene>
    <name evidence="1" type="ORF">METZ01_LOCUS301898</name>
</gene>
<evidence type="ECO:0008006" key="2">
    <source>
        <dbReference type="Google" id="ProtNLM"/>
    </source>
</evidence>
<protein>
    <recommendedName>
        <fullName evidence="2">Glutamine amidotransferase domain-containing protein</fullName>
    </recommendedName>
</protein>
<organism evidence="1">
    <name type="scientific">marine metagenome</name>
    <dbReference type="NCBI Taxonomy" id="408172"/>
    <lineage>
        <taxon>unclassified sequences</taxon>
        <taxon>metagenomes</taxon>
        <taxon>ecological metagenomes</taxon>
    </lineage>
</organism>
<accession>A0A382MJ86</accession>
<dbReference type="EMBL" id="UINC01094097">
    <property type="protein sequence ID" value="SVC49044.1"/>
    <property type="molecule type" value="Genomic_DNA"/>
</dbReference>
<evidence type="ECO:0000313" key="1">
    <source>
        <dbReference type="EMBL" id="SVC49044.1"/>
    </source>
</evidence>
<reference evidence="1" key="1">
    <citation type="submission" date="2018-05" db="EMBL/GenBank/DDBJ databases">
        <authorList>
            <person name="Lanie J.A."/>
            <person name="Ng W.-L."/>
            <person name="Kazmierczak K.M."/>
            <person name="Andrzejewski T.M."/>
            <person name="Davidsen T.M."/>
            <person name="Wayne K.J."/>
            <person name="Tettelin H."/>
            <person name="Glass J.I."/>
            <person name="Rusch D."/>
            <person name="Podicherti R."/>
            <person name="Tsui H.-C.T."/>
            <person name="Winkler M.E."/>
        </authorList>
    </citation>
    <scope>NUCLEOTIDE SEQUENCE</scope>
</reference>
<dbReference type="AlphaFoldDB" id="A0A382MJ86"/>